<gene>
    <name evidence="2" type="ORF">C7C46_33130</name>
</gene>
<keyword evidence="1" id="KW-0175">Coiled coil</keyword>
<comment type="caution">
    <text evidence="2">The sequence shown here is derived from an EMBL/GenBank/DDBJ whole genome shotgun (WGS) entry which is preliminary data.</text>
</comment>
<evidence type="ECO:0000256" key="1">
    <source>
        <dbReference type="SAM" id="Coils"/>
    </source>
</evidence>
<dbReference type="EMBL" id="PYBW01000246">
    <property type="protein sequence ID" value="PYC63816.1"/>
    <property type="molecule type" value="Genomic_DNA"/>
</dbReference>
<accession>A0A2V4NWU8</accession>
<reference evidence="2 3" key="1">
    <citation type="submission" date="2018-03" db="EMBL/GenBank/DDBJ databases">
        <title>Bioinformatic expansion and discovery of thiopeptide antibiotics.</title>
        <authorList>
            <person name="Schwalen C.J."/>
            <person name="Hudson G.A."/>
            <person name="Mitchell D.A."/>
        </authorList>
    </citation>
    <scope>NUCLEOTIDE SEQUENCE [LARGE SCALE GENOMIC DNA]</scope>
    <source>
        <strain evidence="2 3">ATCC 21389</strain>
    </source>
</reference>
<name>A0A2V4NWU8_9ACTN</name>
<feature type="coiled-coil region" evidence="1">
    <location>
        <begin position="13"/>
        <end position="47"/>
    </location>
</feature>
<protein>
    <submittedName>
        <fullName evidence="2">Uncharacterized protein</fullName>
    </submittedName>
</protein>
<sequence>MSGDEHLTLGALLVRLETQEKQIAAQAEAAHEQIAQLTALLDGLAQAADHIAITRKTLLNLPDEVPPAATTPAVVVPE</sequence>
<feature type="non-terminal residue" evidence="2">
    <location>
        <position position="78"/>
    </location>
</feature>
<keyword evidence="3" id="KW-1185">Reference proteome</keyword>
<organism evidence="2 3">
    <name type="scientific">Streptomyces tateyamensis</name>
    <dbReference type="NCBI Taxonomy" id="565073"/>
    <lineage>
        <taxon>Bacteria</taxon>
        <taxon>Bacillati</taxon>
        <taxon>Actinomycetota</taxon>
        <taxon>Actinomycetes</taxon>
        <taxon>Kitasatosporales</taxon>
        <taxon>Streptomycetaceae</taxon>
        <taxon>Streptomyces</taxon>
    </lineage>
</organism>
<dbReference type="Proteomes" id="UP000248039">
    <property type="component" value="Unassembled WGS sequence"/>
</dbReference>
<proteinExistence type="predicted"/>
<evidence type="ECO:0000313" key="3">
    <source>
        <dbReference type="Proteomes" id="UP000248039"/>
    </source>
</evidence>
<dbReference type="AlphaFoldDB" id="A0A2V4NWU8"/>
<evidence type="ECO:0000313" key="2">
    <source>
        <dbReference type="EMBL" id="PYC63816.1"/>
    </source>
</evidence>